<dbReference type="OrthoDB" id="686324at2759"/>
<comment type="caution">
    <text evidence="1">The sequence shown here is derived from an EMBL/GenBank/DDBJ whole genome shotgun (WGS) entry which is preliminary data.</text>
</comment>
<organism evidence="1">
    <name type="scientific">Triticum aestivum</name>
    <name type="common">Wheat</name>
    <dbReference type="NCBI Taxonomy" id="4565"/>
    <lineage>
        <taxon>Eukaryota</taxon>
        <taxon>Viridiplantae</taxon>
        <taxon>Streptophyta</taxon>
        <taxon>Embryophyta</taxon>
        <taxon>Tracheophyta</taxon>
        <taxon>Spermatophyta</taxon>
        <taxon>Magnoliopsida</taxon>
        <taxon>Liliopsida</taxon>
        <taxon>Poales</taxon>
        <taxon>Poaceae</taxon>
        <taxon>BOP clade</taxon>
        <taxon>Pooideae</taxon>
        <taxon>Triticodae</taxon>
        <taxon>Triticeae</taxon>
        <taxon>Triticinae</taxon>
        <taxon>Triticum</taxon>
    </lineage>
</organism>
<sequence length="88" mass="9343">SSSGEEPRTSPIVADATPMVSMEAKMLVATSHEHCQELKDMLNKADPSTMVVVMASGNQTSAPKPRSPVMDPRLLAAACSGSWEKLQS</sequence>
<name>A0A9R1LEB6_WHEAT</name>
<reference evidence="1" key="1">
    <citation type="journal article" date="2017" name="Gigascience">
        <title>The first near-complete assembly of the hexaploid bread wheat genome, Triticum aestivum.</title>
        <authorList>
            <person name="Zimin A.V."/>
            <person name="Puiu D."/>
            <person name="Hall R."/>
            <person name="Kingan S."/>
            <person name="Clavijo B.J."/>
            <person name="Salzberg S.L."/>
        </authorList>
    </citation>
    <scope>NUCLEOTIDE SEQUENCE</scope>
    <source>
        <tissue evidence="1">Leaf</tissue>
    </source>
</reference>
<feature type="non-terminal residue" evidence="1">
    <location>
        <position position="1"/>
    </location>
</feature>
<accession>A0A9R1LEB6</accession>
<dbReference type="EMBL" id="CM022227">
    <property type="protein sequence ID" value="KAF7087293.1"/>
    <property type="molecule type" value="Genomic_DNA"/>
</dbReference>
<proteinExistence type="predicted"/>
<feature type="non-terminal residue" evidence="1">
    <location>
        <position position="88"/>
    </location>
</feature>
<evidence type="ECO:0000313" key="1">
    <source>
        <dbReference type="EMBL" id="KAF7087293.1"/>
    </source>
</evidence>
<dbReference type="AlphaFoldDB" id="A0A9R1LEB6"/>
<reference evidence="1" key="2">
    <citation type="submission" date="2020-03" db="EMBL/GenBank/DDBJ databases">
        <title>The second near-complete assembly of the hexaploid bread wheat (Triticum aestivum) genome.</title>
        <authorList>
            <person name="Zimin A.V."/>
            <person name="Puiu D."/>
            <person name="Shumante A."/>
            <person name="Alonge M."/>
            <person name="Salzberg S.L."/>
        </authorList>
    </citation>
    <scope>NUCLEOTIDE SEQUENCE</scope>
    <source>
        <tissue evidence="1">Leaf</tissue>
    </source>
</reference>
<gene>
    <name evidence="1" type="ORF">CFC21_090493</name>
</gene>
<protein>
    <submittedName>
        <fullName evidence="1">Uncharacterized protein</fullName>
    </submittedName>
</protein>
<dbReference type="Proteomes" id="UP000815260">
    <property type="component" value="Chromosome 6B"/>
</dbReference>